<gene>
    <name evidence="2" type="primary">scMYB76</name>
</gene>
<reference evidence="2" key="1">
    <citation type="submission" date="2013-02" db="EMBL/GenBank/DDBJ databases">
        <title>MYB transcription factor family genes from sugarcane (Saccharum officinarum).</title>
        <authorList>
            <person name="Geethalakshmi S."/>
            <person name="Barathkumar S."/>
            <person name="Prabu G.R."/>
        </authorList>
    </citation>
    <scope>NUCLEOTIDE SEQUENCE</scope>
    <source>
        <tissue evidence="2">Leaf</tissue>
    </source>
</reference>
<name>A0A0C6WCS5_9POAL</name>
<feature type="compositionally biased region" description="Basic and acidic residues" evidence="1">
    <location>
        <begin position="1"/>
        <end position="10"/>
    </location>
</feature>
<accession>A0A0C6WCS5</accession>
<protein>
    <submittedName>
        <fullName evidence="2">ScMYB76 protein</fullName>
    </submittedName>
</protein>
<proteinExistence type="evidence at transcript level"/>
<sequence>MNRDRRRSSIHDITSVTAGDVAAAGAPITGGPAAAGAMPMGPAGHEAPPPGSADGHVRARAHGPPSRGAHGGAGGRGHARHVPARSSLALCRASGIPGATGQDAPMIDRLRAAFAHLQSCISLLVLS</sequence>
<organism evidence="2">
    <name type="scientific">Saccharum hybrid cultivar Co 86032</name>
    <dbReference type="NCBI Taxonomy" id="672234"/>
    <lineage>
        <taxon>Eukaryota</taxon>
        <taxon>Viridiplantae</taxon>
        <taxon>Streptophyta</taxon>
        <taxon>Embryophyta</taxon>
        <taxon>Tracheophyta</taxon>
        <taxon>Spermatophyta</taxon>
        <taxon>Magnoliopsida</taxon>
        <taxon>Liliopsida</taxon>
        <taxon>Poales</taxon>
        <taxon>Poaceae</taxon>
        <taxon>PACMAD clade</taxon>
        <taxon>Panicoideae</taxon>
        <taxon>Andropogonodae</taxon>
        <taxon>Andropogoneae</taxon>
        <taxon>Saccharinae</taxon>
        <taxon>Saccharum</taxon>
        <taxon>Saccharum officinarum species complex</taxon>
    </lineage>
</organism>
<evidence type="ECO:0000313" key="2">
    <source>
        <dbReference type="EMBL" id="CCU64228.1"/>
    </source>
</evidence>
<reference evidence="2" key="2">
    <citation type="journal article" date="2015" name="Plant Mol. Biol. Rep.">
        <title>The MYB Transcription Factor Family Genes in Sugarcane (Saccharum sp.).</title>
        <authorList>
            <person name="Geethalakshmi S."/>
            <person name="Barathkumar S."/>
            <person name="Prabu G."/>
        </authorList>
    </citation>
    <scope>NUCLEOTIDE SEQUENCE</scope>
    <source>
        <tissue evidence="2">Leaf</tissue>
    </source>
</reference>
<dbReference type="AlphaFoldDB" id="A0A0C6WCS5"/>
<evidence type="ECO:0000256" key="1">
    <source>
        <dbReference type="SAM" id="MobiDB-lite"/>
    </source>
</evidence>
<dbReference type="EMBL" id="HF679482">
    <property type="protein sequence ID" value="CCU64228.1"/>
    <property type="molecule type" value="mRNA"/>
</dbReference>
<feature type="compositionally biased region" description="Low complexity" evidence="1">
    <location>
        <begin position="22"/>
        <end position="46"/>
    </location>
</feature>
<feature type="region of interest" description="Disordered" evidence="1">
    <location>
        <begin position="1"/>
        <end position="86"/>
    </location>
</feature>